<protein>
    <submittedName>
        <fullName evidence="1">Uncharacterized protein</fullName>
    </submittedName>
</protein>
<dbReference type="AlphaFoldDB" id="A0A6N4TJI2"/>
<gene>
    <name evidence="1" type="ORF">Aargi30884_18660</name>
</gene>
<proteinExistence type="predicted"/>
<organism evidence="1 2">
    <name type="scientific">Amedibacterium intestinale</name>
    <dbReference type="NCBI Taxonomy" id="2583452"/>
    <lineage>
        <taxon>Bacteria</taxon>
        <taxon>Bacillati</taxon>
        <taxon>Bacillota</taxon>
        <taxon>Erysipelotrichia</taxon>
        <taxon>Erysipelotrichales</taxon>
        <taxon>Erysipelotrichaceae</taxon>
        <taxon>Amedibacterium</taxon>
    </lineage>
</organism>
<dbReference type="EMBL" id="AP019695">
    <property type="protein sequence ID" value="BBK22963.1"/>
    <property type="molecule type" value="Genomic_DNA"/>
</dbReference>
<evidence type="ECO:0000313" key="2">
    <source>
        <dbReference type="Proteomes" id="UP000464754"/>
    </source>
</evidence>
<dbReference type="Proteomes" id="UP000464754">
    <property type="component" value="Chromosome"/>
</dbReference>
<name>A0A6N4TJI2_9FIRM</name>
<keyword evidence="2" id="KW-1185">Reference proteome</keyword>
<evidence type="ECO:0000313" key="1">
    <source>
        <dbReference type="EMBL" id="BBK22963.1"/>
    </source>
</evidence>
<reference evidence="2" key="1">
    <citation type="submission" date="2019-05" db="EMBL/GenBank/DDBJ databases">
        <title>Complete genome sequencing of Absiella argi strain JCM 30884.</title>
        <authorList>
            <person name="Sakamoto M."/>
            <person name="Murakami T."/>
            <person name="Mori H."/>
        </authorList>
    </citation>
    <scope>NUCLEOTIDE SEQUENCE [LARGE SCALE GENOMIC DNA]</scope>
    <source>
        <strain evidence="2">JCM 30884</strain>
    </source>
</reference>
<accession>A0A6N4TJI2</accession>
<sequence>MNYELRHFDTILLKFSSTNDSSIPEIHLTWINDHTSIYYHWI</sequence>
<dbReference type="KEGG" id="aarg:Aargi30884_18660"/>